<dbReference type="InterPro" id="IPR012795">
    <property type="entry name" value="tRNA_Ile_lys_synt_N"/>
</dbReference>
<dbReference type="SUPFAM" id="SSF52402">
    <property type="entry name" value="Adenine nucleotide alpha hydrolases-like"/>
    <property type="match status" value="1"/>
</dbReference>
<protein>
    <recommendedName>
        <fullName evidence="1">tRNA(Ile)-lysidine synthetase</fullName>
        <ecNumber evidence="1">6.3.4.19</ecNumber>
    </recommendedName>
</protein>
<feature type="domain" description="tRNA(Ile)-lysidine/2-thiocytidine synthase N-terminal" evidence="7">
    <location>
        <begin position="39"/>
        <end position="266"/>
    </location>
</feature>
<reference evidence="8" key="1">
    <citation type="journal article" date="2020" name="Stud. Mycol.">
        <title>101 Dothideomycetes genomes: a test case for predicting lifestyles and emergence of pathogens.</title>
        <authorList>
            <person name="Haridas S."/>
            <person name="Albert R."/>
            <person name="Binder M."/>
            <person name="Bloem J."/>
            <person name="Labutti K."/>
            <person name="Salamov A."/>
            <person name="Andreopoulos B."/>
            <person name="Baker S."/>
            <person name="Barry K."/>
            <person name="Bills G."/>
            <person name="Bluhm B."/>
            <person name="Cannon C."/>
            <person name="Castanera R."/>
            <person name="Culley D."/>
            <person name="Daum C."/>
            <person name="Ezra D."/>
            <person name="Gonzalez J."/>
            <person name="Henrissat B."/>
            <person name="Kuo A."/>
            <person name="Liang C."/>
            <person name="Lipzen A."/>
            <person name="Lutzoni F."/>
            <person name="Magnuson J."/>
            <person name="Mondo S."/>
            <person name="Nolan M."/>
            <person name="Ohm R."/>
            <person name="Pangilinan J."/>
            <person name="Park H.-J."/>
            <person name="Ramirez L."/>
            <person name="Alfaro M."/>
            <person name="Sun H."/>
            <person name="Tritt A."/>
            <person name="Yoshinaga Y."/>
            <person name="Zwiers L.-H."/>
            <person name="Turgeon B."/>
            <person name="Goodwin S."/>
            <person name="Spatafora J."/>
            <person name="Crous P."/>
            <person name="Grigoriev I."/>
        </authorList>
    </citation>
    <scope>NUCLEOTIDE SEQUENCE</scope>
    <source>
        <strain evidence="8">Tuck. ex Michener</strain>
    </source>
</reference>
<sequence length="609" mass="68715">MRTSVSLLTQPIRYRDFANVLRSQLNLVWRPSSPTRHLGLAVSGGVDSMALATLYQEYAAKERYFELKCTAFVLDHGARKGSTEEARQVAAYLISKGLDTKLLTLTWPQNVVPCELPNFETQARRLRYQVLANACSRHYIRALLLAHHRDDQAETVLTRLTNGYNGNGLRGMVPVSDVPYCEGIYGAYQSGQPTDIEPQTGGSAAGTYRRAIAVSGIESGGVKICRPLLSFSKDQLIATCKERGIRWFEDETNQDRTLTVRNAVRHLIRTDALPSALRTKSLLAVAAKVDGRVQTREGRVDTVFENSEYRLDVQTGRLVIQRLPSLRSSFDAHGHQLRAELIDARKGYLRHNAIRLLRRLISLVTPLVSVSLKDLERPLDLMFPELADEESDLLHQKSWTVAGVMGTKFWDRGVSEDSAPQWVLGRQPLSPAHREMYTLKPPLEKLNPAKGQISQLQRSEYVLWDGRYWIRLMGQGLDRYEIQPFILRDREAYLRKLPEPRQKWLAEALRSYPKAMIPMVLPAIVKVSGQADGQETREIVALPTLGSRLPTESIRWYCHYKHIDLGHRGVDALDPPSVLAPSRISPLWENNSTETSGVNYSPIFKGNDS</sequence>
<dbReference type="Pfam" id="PF01171">
    <property type="entry name" value="ATP_bind_3"/>
    <property type="match status" value="1"/>
</dbReference>
<dbReference type="AlphaFoldDB" id="A0A6A6GWM4"/>
<dbReference type="GO" id="GO:0005524">
    <property type="term" value="F:ATP binding"/>
    <property type="evidence" value="ECO:0007669"/>
    <property type="project" value="UniProtKB-KW"/>
</dbReference>
<keyword evidence="4" id="KW-0547">Nucleotide-binding</keyword>
<organism evidence="8 9">
    <name type="scientific">Viridothelium virens</name>
    <name type="common">Speckled blister lichen</name>
    <name type="synonym">Trypethelium virens</name>
    <dbReference type="NCBI Taxonomy" id="1048519"/>
    <lineage>
        <taxon>Eukaryota</taxon>
        <taxon>Fungi</taxon>
        <taxon>Dikarya</taxon>
        <taxon>Ascomycota</taxon>
        <taxon>Pezizomycotina</taxon>
        <taxon>Dothideomycetes</taxon>
        <taxon>Dothideomycetes incertae sedis</taxon>
        <taxon>Trypetheliales</taxon>
        <taxon>Trypetheliaceae</taxon>
        <taxon>Viridothelium</taxon>
    </lineage>
</organism>
<evidence type="ECO:0000259" key="7">
    <source>
        <dbReference type="Pfam" id="PF01171"/>
    </source>
</evidence>
<keyword evidence="2" id="KW-0436">Ligase</keyword>
<keyword evidence="5" id="KW-0067">ATP-binding</keyword>
<dbReference type="NCBIfam" id="TIGR02432">
    <property type="entry name" value="lysidine_TilS_N"/>
    <property type="match status" value="1"/>
</dbReference>
<dbReference type="EC" id="6.3.4.19" evidence="1"/>
<dbReference type="PANTHER" id="PTHR43033">
    <property type="entry name" value="TRNA(ILE)-LYSIDINE SYNTHASE-RELATED"/>
    <property type="match status" value="1"/>
</dbReference>
<dbReference type="OrthoDB" id="434144at2759"/>
<evidence type="ECO:0000256" key="5">
    <source>
        <dbReference type="ARBA" id="ARBA00022840"/>
    </source>
</evidence>
<evidence type="ECO:0000256" key="2">
    <source>
        <dbReference type="ARBA" id="ARBA00022598"/>
    </source>
</evidence>
<dbReference type="InterPro" id="IPR014729">
    <property type="entry name" value="Rossmann-like_a/b/a_fold"/>
</dbReference>
<dbReference type="PANTHER" id="PTHR43033:SF1">
    <property type="entry name" value="TRNA(ILE)-LYSIDINE SYNTHASE-RELATED"/>
    <property type="match status" value="1"/>
</dbReference>
<keyword evidence="3" id="KW-0819">tRNA processing</keyword>
<accession>A0A6A6GWM4</accession>
<dbReference type="EMBL" id="ML991846">
    <property type="protein sequence ID" value="KAF2230194.1"/>
    <property type="molecule type" value="Genomic_DNA"/>
</dbReference>
<dbReference type="CDD" id="cd01992">
    <property type="entry name" value="TilS_N"/>
    <property type="match status" value="1"/>
</dbReference>
<evidence type="ECO:0000256" key="6">
    <source>
        <dbReference type="ARBA" id="ARBA00048539"/>
    </source>
</evidence>
<keyword evidence="9" id="KW-1185">Reference proteome</keyword>
<dbReference type="GO" id="GO:0008033">
    <property type="term" value="P:tRNA processing"/>
    <property type="evidence" value="ECO:0007669"/>
    <property type="project" value="UniProtKB-KW"/>
</dbReference>
<proteinExistence type="inferred from homology"/>
<gene>
    <name evidence="8" type="ORF">EV356DRAFT_350548</name>
</gene>
<evidence type="ECO:0000313" key="8">
    <source>
        <dbReference type="EMBL" id="KAF2230194.1"/>
    </source>
</evidence>
<evidence type="ECO:0000256" key="4">
    <source>
        <dbReference type="ARBA" id="ARBA00022741"/>
    </source>
</evidence>
<evidence type="ECO:0000256" key="3">
    <source>
        <dbReference type="ARBA" id="ARBA00022694"/>
    </source>
</evidence>
<dbReference type="HAMAP" id="MF_01161">
    <property type="entry name" value="tRNA_Ile_lys_synt"/>
    <property type="match status" value="1"/>
</dbReference>
<dbReference type="InterPro" id="IPR012094">
    <property type="entry name" value="tRNA_Ile_lys_synt"/>
</dbReference>
<dbReference type="Proteomes" id="UP000800092">
    <property type="component" value="Unassembled WGS sequence"/>
</dbReference>
<evidence type="ECO:0000256" key="1">
    <source>
        <dbReference type="ARBA" id="ARBA00013267"/>
    </source>
</evidence>
<dbReference type="GO" id="GO:0032267">
    <property type="term" value="F:tRNA(Ile)-lysidine synthase activity"/>
    <property type="evidence" value="ECO:0007669"/>
    <property type="project" value="UniProtKB-EC"/>
</dbReference>
<comment type="catalytic activity">
    <reaction evidence="6">
        <text>cytidine(34) in tRNA(Ile2) + L-lysine + ATP = lysidine(34) in tRNA(Ile2) + AMP + diphosphate + H(+)</text>
        <dbReference type="Rhea" id="RHEA:43744"/>
        <dbReference type="Rhea" id="RHEA-COMP:10625"/>
        <dbReference type="Rhea" id="RHEA-COMP:10670"/>
        <dbReference type="ChEBI" id="CHEBI:15378"/>
        <dbReference type="ChEBI" id="CHEBI:30616"/>
        <dbReference type="ChEBI" id="CHEBI:32551"/>
        <dbReference type="ChEBI" id="CHEBI:33019"/>
        <dbReference type="ChEBI" id="CHEBI:82748"/>
        <dbReference type="ChEBI" id="CHEBI:83665"/>
        <dbReference type="ChEBI" id="CHEBI:456215"/>
        <dbReference type="EC" id="6.3.4.19"/>
    </reaction>
</comment>
<name>A0A6A6GWM4_VIRVR</name>
<dbReference type="Gene3D" id="3.40.50.620">
    <property type="entry name" value="HUPs"/>
    <property type="match status" value="1"/>
</dbReference>
<dbReference type="InterPro" id="IPR011063">
    <property type="entry name" value="TilS/TtcA_N"/>
</dbReference>
<evidence type="ECO:0000313" key="9">
    <source>
        <dbReference type="Proteomes" id="UP000800092"/>
    </source>
</evidence>